<evidence type="ECO:0000256" key="5">
    <source>
        <dbReference type="ARBA" id="ARBA00022963"/>
    </source>
</evidence>
<dbReference type="OrthoDB" id="3208380at2"/>
<dbReference type="SUPFAM" id="SSF56024">
    <property type="entry name" value="Phospholipase D/nuclease"/>
    <property type="match status" value="1"/>
</dbReference>
<evidence type="ECO:0000256" key="3">
    <source>
        <dbReference type="ARBA" id="ARBA00012027"/>
    </source>
</evidence>
<dbReference type="GO" id="GO:0016042">
    <property type="term" value="P:lipid catabolic process"/>
    <property type="evidence" value="ECO:0007669"/>
    <property type="project" value="UniProtKB-KW"/>
</dbReference>
<dbReference type="GO" id="GO:0016891">
    <property type="term" value="F:RNA endonuclease activity producing 5'-phosphomonoesters, hydrolytic mechanism"/>
    <property type="evidence" value="ECO:0007669"/>
    <property type="project" value="TreeGrafter"/>
</dbReference>
<dbReference type="CDD" id="cd09132">
    <property type="entry name" value="PLDc_unchar4"/>
    <property type="match status" value="1"/>
</dbReference>
<organism evidence="8 9">
    <name type="scientific">Amycolatopsis bartoniae</name>
    <dbReference type="NCBI Taxonomy" id="941986"/>
    <lineage>
        <taxon>Bacteria</taxon>
        <taxon>Bacillati</taxon>
        <taxon>Actinomycetota</taxon>
        <taxon>Actinomycetes</taxon>
        <taxon>Pseudonocardiales</taxon>
        <taxon>Pseudonocardiaceae</taxon>
        <taxon>Amycolatopsis</taxon>
    </lineage>
</organism>
<evidence type="ECO:0000256" key="1">
    <source>
        <dbReference type="ARBA" id="ARBA00000798"/>
    </source>
</evidence>
<dbReference type="NCBIfam" id="NF038319">
    <property type="entry name" value="DISARM_DrmC_I"/>
    <property type="match status" value="1"/>
</dbReference>
<dbReference type="InterPro" id="IPR051406">
    <property type="entry name" value="PLD_domain"/>
</dbReference>
<protein>
    <recommendedName>
        <fullName evidence="3">phospholipase D</fullName>
        <ecNumber evidence="3">3.1.4.4</ecNumber>
    </recommendedName>
</protein>
<evidence type="ECO:0000256" key="4">
    <source>
        <dbReference type="ARBA" id="ARBA00022801"/>
    </source>
</evidence>
<dbReference type="PANTHER" id="PTHR43856:SF1">
    <property type="entry name" value="MITOCHONDRIAL CARDIOLIPIN HYDROLASE"/>
    <property type="match status" value="1"/>
</dbReference>
<dbReference type="GO" id="GO:0004630">
    <property type="term" value="F:phospholipase D activity"/>
    <property type="evidence" value="ECO:0007669"/>
    <property type="project" value="UniProtKB-EC"/>
</dbReference>
<gene>
    <name evidence="8" type="ORF">GCM10017566_58320</name>
</gene>
<dbReference type="Gene3D" id="3.30.870.10">
    <property type="entry name" value="Endonuclease Chain A"/>
    <property type="match status" value="1"/>
</dbReference>
<comment type="caution">
    <text evidence="8">The sequence shown here is derived from an EMBL/GenBank/DDBJ whole genome shotgun (WGS) entry which is preliminary data.</text>
</comment>
<feature type="domain" description="PLD phosphodiesterase" evidence="7">
    <location>
        <begin position="186"/>
        <end position="213"/>
    </location>
</feature>
<comment type="catalytic activity">
    <reaction evidence="1">
        <text>a 1,2-diacyl-sn-glycero-3-phosphocholine + H2O = a 1,2-diacyl-sn-glycero-3-phosphate + choline + H(+)</text>
        <dbReference type="Rhea" id="RHEA:14445"/>
        <dbReference type="ChEBI" id="CHEBI:15354"/>
        <dbReference type="ChEBI" id="CHEBI:15377"/>
        <dbReference type="ChEBI" id="CHEBI:15378"/>
        <dbReference type="ChEBI" id="CHEBI:57643"/>
        <dbReference type="ChEBI" id="CHEBI:58608"/>
        <dbReference type="EC" id="3.1.4.4"/>
    </reaction>
</comment>
<reference evidence="8" key="2">
    <citation type="submission" date="2020-09" db="EMBL/GenBank/DDBJ databases">
        <authorList>
            <person name="Sun Q."/>
            <person name="Zhou Y."/>
        </authorList>
    </citation>
    <scope>NUCLEOTIDE SEQUENCE</scope>
    <source>
        <strain evidence="8">CGMCC 4.7679</strain>
    </source>
</reference>
<evidence type="ECO:0000259" key="7">
    <source>
        <dbReference type="PROSITE" id="PS50035"/>
    </source>
</evidence>
<reference evidence="8" key="1">
    <citation type="journal article" date="2014" name="Int. J. Syst. Evol. Microbiol.">
        <title>Complete genome sequence of Corynebacterium casei LMG S-19264T (=DSM 44701T), isolated from a smear-ripened cheese.</title>
        <authorList>
            <consortium name="US DOE Joint Genome Institute (JGI-PGF)"/>
            <person name="Walter F."/>
            <person name="Albersmeier A."/>
            <person name="Kalinowski J."/>
            <person name="Ruckert C."/>
        </authorList>
    </citation>
    <scope>NUCLEOTIDE SEQUENCE</scope>
    <source>
        <strain evidence="8">CGMCC 4.7679</strain>
    </source>
</reference>
<evidence type="ECO:0000256" key="2">
    <source>
        <dbReference type="ARBA" id="ARBA00008664"/>
    </source>
</evidence>
<dbReference type="RefSeq" id="WP_145937111.1">
    <property type="nucleotide sequence ID" value="NZ_BNAV01000011.1"/>
</dbReference>
<dbReference type="Proteomes" id="UP000658656">
    <property type="component" value="Unassembled WGS sequence"/>
</dbReference>
<proteinExistence type="inferred from homology"/>
<name>A0A8H9IY31_9PSEU</name>
<sequence>MSAFEDAATIAAPFLGAAALRTLAERVGQAWPEHAVLSGLGDELIDAARPILQAIRRDDEPASQAAAFLRGLAAGYSGQVASVGVETVWSGPSSHAVPVRATAQALIDVVAAAISELVLMTYSAKPHEPLRQALTDATARGVRTTVVVETLQGAGSALAGGEPAAAFAGVRGVQLWHWPVGRRSQQGAKMHAKLAVADRNVLLVSSANLTQSGVAKNIEAGILVRGGTAPVRVAEHIAELKASGVLDRLTVSGGPSE</sequence>
<comment type="similarity">
    <text evidence="2">Belongs to the phospholipase D family.</text>
</comment>
<dbReference type="PROSITE" id="PS50035">
    <property type="entry name" value="PLD"/>
    <property type="match status" value="1"/>
</dbReference>
<dbReference type="InterPro" id="IPR001736">
    <property type="entry name" value="PLipase_D/transphosphatidylase"/>
</dbReference>
<evidence type="ECO:0000313" key="8">
    <source>
        <dbReference type="EMBL" id="GHF76559.1"/>
    </source>
</evidence>
<keyword evidence="4" id="KW-0378">Hydrolase</keyword>
<dbReference type="EMBL" id="BNAV01000011">
    <property type="protein sequence ID" value="GHF76559.1"/>
    <property type="molecule type" value="Genomic_DNA"/>
</dbReference>
<keyword evidence="9" id="KW-1185">Reference proteome</keyword>
<keyword evidence="6" id="KW-0443">Lipid metabolism</keyword>
<dbReference type="PANTHER" id="PTHR43856">
    <property type="entry name" value="CARDIOLIPIN HYDROLASE"/>
    <property type="match status" value="1"/>
</dbReference>
<evidence type="ECO:0000256" key="6">
    <source>
        <dbReference type="ARBA" id="ARBA00023098"/>
    </source>
</evidence>
<dbReference type="Pfam" id="PF13091">
    <property type="entry name" value="PLDc_2"/>
    <property type="match status" value="1"/>
</dbReference>
<dbReference type="EC" id="3.1.4.4" evidence="3"/>
<dbReference type="InterPro" id="IPR047955">
    <property type="entry name" value="DrmC-like"/>
</dbReference>
<keyword evidence="5" id="KW-0442">Lipid degradation</keyword>
<accession>A0A8H9IY31</accession>
<dbReference type="GO" id="GO:0006793">
    <property type="term" value="P:phosphorus metabolic process"/>
    <property type="evidence" value="ECO:0007669"/>
    <property type="project" value="UniProtKB-ARBA"/>
</dbReference>
<dbReference type="InterPro" id="IPR025202">
    <property type="entry name" value="PLD-like_dom"/>
</dbReference>
<evidence type="ECO:0000313" key="9">
    <source>
        <dbReference type="Proteomes" id="UP000658656"/>
    </source>
</evidence>
<dbReference type="AlphaFoldDB" id="A0A8H9IY31"/>